<sequence>MSQLKTSTIAMLSGALSVVIGLVAFTLSWNFWDFWGGPIPGFQVLLYPGNLSLVYVWHPLFTEEINFWPKLALHMVGQFSLVACTTAVLTTMVRRWCSA</sequence>
<gene>
    <name evidence="2" type="ORF">QWY20_09675</name>
</gene>
<dbReference type="EMBL" id="JAUHLI010000008">
    <property type="protein sequence ID" value="MEE2001721.1"/>
    <property type="molecule type" value="Genomic_DNA"/>
</dbReference>
<reference evidence="2 3" key="1">
    <citation type="submission" date="2023-07" db="EMBL/GenBank/DDBJ databases">
        <title>Alkalimonas sp., MEB108 novel, alkaliphilic bacterium isolated from Lonar Lake, India.</title>
        <authorList>
            <person name="Joshi A."/>
            <person name="Thite S."/>
        </authorList>
    </citation>
    <scope>NUCLEOTIDE SEQUENCE [LARGE SCALE GENOMIC DNA]</scope>
    <source>
        <strain evidence="2 3">MEB108</strain>
    </source>
</reference>
<evidence type="ECO:0000313" key="2">
    <source>
        <dbReference type="EMBL" id="MEE2001721.1"/>
    </source>
</evidence>
<keyword evidence="1" id="KW-0472">Membrane</keyword>
<protein>
    <submittedName>
        <fullName evidence="2">Uncharacterized protein</fullName>
    </submittedName>
</protein>
<evidence type="ECO:0000313" key="3">
    <source>
        <dbReference type="Proteomes" id="UP001336314"/>
    </source>
</evidence>
<evidence type="ECO:0000256" key="1">
    <source>
        <dbReference type="SAM" id="Phobius"/>
    </source>
</evidence>
<keyword evidence="1" id="KW-0812">Transmembrane</keyword>
<dbReference type="RefSeq" id="WP_330128815.1">
    <property type="nucleotide sequence ID" value="NZ_JAUHLI010000008.1"/>
</dbReference>
<organism evidence="2 3">
    <name type="scientific">Alkalimonas cellulosilytica</name>
    <dbReference type="NCBI Taxonomy" id="3058395"/>
    <lineage>
        <taxon>Bacteria</taxon>
        <taxon>Pseudomonadati</taxon>
        <taxon>Pseudomonadota</taxon>
        <taxon>Gammaproteobacteria</taxon>
        <taxon>Alkalimonas</taxon>
    </lineage>
</organism>
<feature type="transmembrane region" description="Helical" evidence="1">
    <location>
        <begin position="12"/>
        <end position="32"/>
    </location>
</feature>
<feature type="transmembrane region" description="Helical" evidence="1">
    <location>
        <begin position="71"/>
        <end position="93"/>
    </location>
</feature>
<name>A0ABU7J5F1_9GAMM</name>
<dbReference type="Proteomes" id="UP001336314">
    <property type="component" value="Unassembled WGS sequence"/>
</dbReference>
<keyword evidence="1" id="KW-1133">Transmembrane helix</keyword>
<proteinExistence type="predicted"/>
<accession>A0ABU7J5F1</accession>
<comment type="caution">
    <text evidence="2">The sequence shown here is derived from an EMBL/GenBank/DDBJ whole genome shotgun (WGS) entry which is preliminary data.</text>
</comment>
<keyword evidence="3" id="KW-1185">Reference proteome</keyword>